<dbReference type="PANTHER" id="PTHR43157">
    <property type="entry name" value="PHOSPHATIDYLINOSITOL-GLYCAN BIOSYNTHESIS CLASS F PROTEIN-RELATED"/>
    <property type="match status" value="1"/>
</dbReference>
<sequence length="335" mass="36799">MCCLMTIAFYLILAGIILKAYTKLSMGWCRANVCLVGKTALVTGGNSGIGYETALHLASRGCRVIIADVADSEASKKRISEETGNCNIVCKKFDLSSLKSIREFAEDITKSESRLDILINNAGAAGFVDTYTDDGMLKGMQINHFGSFLLTHLLVDILKKTPKSRVIFVSSLMSFLNQLETVEDINRPPKVEDKNRHTLIEYNNSKLCNIISARGFSRRLLKHDITVNVVHPGAVCTAIFSMARGRMGGSSWTSRIGHMVSDSSIWMFGKTAVEGAQTTLHCAIDKSVNGVSGQFFSDCKIYWKVPAKAADESFCDAVWAESEKLVKLTAEEKLQ</sequence>
<reference evidence="3" key="1">
    <citation type="submission" date="2025-08" db="UniProtKB">
        <authorList>
            <consortium name="RefSeq"/>
        </authorList>
    </citation>
    <scope>IDENTIFICATION</scope>
    <source>
        <tissue evidence="3">Whole Larva</tissue>
    </source>
</reference>
<dbReference type="PANTHER" id="PTHR43157:SF31">
    <property type="entry name" value="PHOSPHATIDYLINOSITOL-GLYCAN BIOSYNTHESIS CLASS F PROTEIN"/>
    <property type="match status" value="1"/>
</dbReference>
<evidence type="ECO:0000313" key="2">
    <source>
        <dbReference type="Proteomes" id="UP000695000"/>
    </source>
</evidence>
<dbReference type="InterPro" id="IPR002347">
    <property type="entry name" value="SDR_fam"/>
</dbReference>
<dbReference type="PRINTS" id="PR00081">
    <property type="entry name" value="GDHRDH"/>
</dbReference>
<keyword evidence="1" id="KW-0560">Oxidoreductase</keyword>
<dbReference type="Pfam" id="PF00106">
    <property type="entry name" value="adh_short"/>
    <property type="match status" value="1"/>
</dbReference>
<evidence type="ECO:0000313" key="3">
    <source>
        <dbReference type="RefSeq" id="XP_017778358.1"/>
    </source>
</evidence>
<dbReference type="RefSeq" id="XP_017778358.1">
    <property type="nucleotide sequence ID" value="XM_017922869.1"/>
</dbReference>
<keyword evidence="2" id="KW-1185">Reference proteome</keyword>
<name>A0ABM1MUV8_NICVS</name>
<dbReference type="GeneID" id="108564000"/>
<organism evidence="2 3">
    <name type="scientific">Nicrophorus vespilloides</name>
    <name type="common">Boreal carrion beetle</name>
    <dbReference type="NCBI Taxonomy" id="110193"/>
    <lineage>
        <taxon>Eukaryota</taxon>
        <taxon>Metazoa</taxon>
        <taxon>Ecdysozoa</taxon>
        <taxon>Arthropoda</taxon>
        <taxon>Hexapoda</taxon>
        <taxon>Insecta</taxon>
        <taxon>Pterygota</taxon>
        <taxon>Neoptera</taxon>
        <taxon>Endopterygota</taxon>
        <taxon>Coleoptera</taxon>
        <taxon>Polyphaga</taxon>
        <taxon>Staphyliniformia</taxon>
        <taxon>Silphidae</taxon>
        <taxon>Nicrophorinae</taxon>
        <taxon>Nicrophorus</taxon>
    </lineage>
</organism>
<accession>A0ABM1MUV8</accession>
<proteinExistence type="predicted"/>
<protein>
    <submittedName>
        <fullName evidence="3">Retinol dehydrogenase 12-like</fullName>
    </submittedName>
</protein>
<dbReference type="InterPro" id="IPR036291">
    <property type="entry name" value="NAD(P)-bd_dom_sf"/>
</dbReference>
<gene>
    <name evidence="3" type="primary">LOC108564000</name>
</gene>
<dbReference type="Gene3D" id="3.40.50.720">
    <property type="entry name" value="NAD(P)-binding Rossmann-like Domain"/>
    <property type="match status" value="1"/>
</dbReference>
<dbReference type="SUPFAM" id="SSF51735">
    <property type="entry name" value="NAD(P)-binding Rossmann-fold domains"/>
    <property type="match status" value="1"/>
</dbReference>
<dbReference type="Proteomes" id="UP000695000">
    <property type="component" value="Unplaced"/>
</dbReference>
<evidence type="ECO:0000256" key="1">
    <source>
        <dbReference type="ARBA" id="ARBA00023002"/>
    </source>
</evidence>